<dbReference type="SUPFAM" id="SSF52788">
    <property type="entry name" value="Phosphotyrosine protein phosphatases I"/>
    <property type="match status" value="1"/>
</dbReference>
<evidence type="ECO:0000259" key="2">
    <source>
        <dbReference type="SMART" id="SM00226"/>
    </source>
</evidence>
<feature type="domain" description="Phosphotyrosine protein phosphatase I" evidence="2">
    <location>
        <begin position="3"/>
        <end position="136"/>
    </location>
</feature>
<keyword evidence="1" id="KW-0059">Arsenical resistance</keyword>
<organism evidence="3 4">
    <name type="scientific">Flavobacterium suncheonense GH29-5 = DSM 17707</name>
    <dbReference type="NCBI Taxonomy" id="1121899"/>
    <lineage>
        <taxon>Bacteria</taxon>
        <taxon>Pseudomonadati</taxon>
        <taxon>Bacteroidota</taxon>
        <taxon>Flavobacteriia</taxon>
        <taxon>Flavobacteriales</taxon>
        <taxon>Flavobacteriaceae</taxon>
        <taxon>Flavobacterium</taxon>
    </lineage>
</organism>
<dbReference type="RefSeq" id="WP_026979956.1">
    <property type="nucleotide sequence ID" value="NZ_AUCZ01000004.1"/>
</dbReference>
<reference evidence="3 4" key="1">
    <citation type="submission" date="2013-09" db="EMBL/GenBank/DDBJ databases">
        <authorList>
            <person name="Zeng Z."/>
            <person name="Chen C."/>
        </authorList>
    </citation>
    <scope>NUCLEOTIDE SEQUENCE [LARGE SCALE GENOMIC DNA]</scope>
    <source>
        <strain evidence="3 4">GH29-5</strain>
    </source>
</reference>
<evidence type="ECO:0000313" key="3">
    <source>
        <dbReference type="EMBL" id="KGO90857.1"/>
    </source>
</evidence>
<dbReference type="OrthoDB" id="9799096at2"/>
<proteinExistence type="predicted"/>
<protein>
    <submittedName>
        <fullName evidence="3">Protein tyrosine phosphatase</fullName>
    </submittedName>
</protein>
<sequence length="138" mass="15713">MEKNILVLCTGNSCRSQIAEGYLRHFVKEKANVYSAGIETHGVNPRAIAIMKEDNIDISNHTSNNVDEYYDIPFDFVITVCDNAKERCPFFSTKATKFHYNFPDPAKTTGTEDEIMTAFQNVRNEIKAYCKKFVADNL</sequence>
<dbReference type="PANTHER" id="PTHR43428">
    <property type="entry name" value="ARSENATE REDUCTASE"/>
    <property type="match status" value="1"/>
</dbReference>
<dbReference type="SMART" id="SM00226">
    <property type="entry name" value="LMWPc"/>
    <property type="match status" value="1"/>
</dbReference>
<dbReference type="InterPro" id="IPR036196">
    <property type="entry name" value="Ptyr_pPase_sf"/>
</dbReference>
<name>A0A0A2MDV2_9FLAO</name>
<dbReference type="EMBL" id="JRLW01000001">
    <property type="protein sequence ID" value="KGO90857.1"/>
    <property type="molecule type" value="Genomic_DNA"/>
</dbReference>
<dbReference type="STRING" id="1121899.GCA_000430025_01207"/>
<accession>A0A0A2MDV2</accession>
<dbReference type="eggNOG" id="COG0394">
    <property type="taxonomic scope" value="Bacteria"/>
</dbReference>
<dbReference type="GO" id="GO:0046685">
    <property type="term" value="P:response to arsenic-containing substance"/>
    <property type="evidence" value="ECO:0007669"/>
    <property type="project" value="UniProtKB-KW"/>
</dbReference>
<gene>
    <name evidence="3" type="ORF">Q764_01690</name>
</gene>
<dbReference type="Gene3D" id="3.40.50.2300">
    <property type="match status" value="1"/>
</dbReference>
<dbReference type="AlphaFoldDB" id="A0A0A2MDV2"/>
<dbReference type="InterPro" id="IPR023485">
    <property type="entry name" value="Ptyr_pPase"/>
</dbReference>
<evidence type="ECO:0000313" key="4">
    <source>
        <dbReference type="Proteomes" id="UP000030121"/>
    </source>
</evidence>
<dbReference type="Proteomes" id="UP000030121">
    <property type="component" value="Unassembled WGS sequence"/>
</dbReference>
<dbReference type="Pfam" id="PF01451">
    <property type="entry name" value="LMWPc"/>
    <property type="match status" value="1"/>
</dbReference>
<keyword evidence="4" id="KW-1185">Reference proteome</keyword>
<dbReference type="PANTHER" id="PTHR43428:SF1">
    <property type="entry name" value="ARSENATE REDUCTASE"/>
    <property type="match status" value="1"/>
</dbReference>
<comment type="caution">
    <text evidence="3">The sequence shown here is derived from an EMBL/GenBank/DDBJ whole genome shotgun (WGS) entry which is preliminary data.</text>
</comment>
<evidence type="ECO:0000256" key="1">
    <source>
        <dbReference type="ARBA" id="ARBA00022849"/>
    </source>
</evidence>
<dbReference type="CDD" id="cd16345">
    <property type="entry name" value="LMWP_ArsC"/>
    <property type="match status" value="1"/>
</dbReference>